<name>A0ABV2LVE5_9FLAO</name>
<accession>A0ABV2LVE5</accession>
<evidence type="ECO:0000256" key="1">
    <source>
        <dbReference type="SAM" id="SignalP"/>
    </source>
</evidence>
<evidence type="ECO:0000313" key="3">
    <source>
        <dbReference type="Proteomes" id="UP001549146"/>
    </source>
</evidence>
<gene>
    <name evidence="2" type="ORF">ABID46_001683</name>
</gene>
<keyword evidence="3" id="KW-1185">Reference proteome</keyword>
<dbReference type="EMBL" id="JBEPMO010000008">
    <property type="protein sequence ID" value="MET3732099.1"/>
    <property type="molecule type" value="Genomic_DNA"/>
</dbReference>
<feature type="signal peptide" evidence="1">
    <location>
        <begin position="1"/>
        <end position="18"/>
    </location>
</feature>
<evidence type="ECO:0008006" key="4">
    <source>
        <dbReference type="Google" id="ProtNLM"/>
    </source>
</evidence>
<comment type="caution">
    <text evidence="2">The sequence shown here is derived from an EMBL/GenBank/DDBJ whole genome shotgun (WGS) entry which is preliminary data.</text>
</comment>
<protein>
    <recommendedName>
        <fullName evidence="4">DUF4412 domain-containing protein</fullName>
    </recommendedName>
</protein>
<sequence length="226" mass="26335">MKMTVSILLMMIAGIVNAQTFFFNQLITIEKIGNDQKNGNQISEVQRLINASNSNYVLEFKSDSIAQVREYSSKRYHDFKIQHYTSIGDLQMMYARTCDETELMEKDQKDNHAERTELIKIGENEFEYNSYKKANSKKPFRQLKFKLEESASNQLEVLANLTEDLKTELSQHLDSTKFYTMKEISFWTDGKIHQTYRLKSTDGARLKIILPGQLKFECLNPFLGIK</sequence>
<reference evidence="2 3" key="1">
    <citation type="submission" date="2024-06" db="EMBL/GenBank/DDBJ databases">
        <title>Genomic Encyclopedia of Type Strains, Phase IV (KMG-IV): sequencing the most valuable type-strain genomes for metagenomic binning, comparative biology and taxonomic classification.</title>
        <authorList>
            <person name="Goeker M."/>
        </authorList>
    </citation>
    <scope>NUCLEOTIDE SEQUENCE [LARGE SCALE GENOMIC DNA]</scope>
    <source>
        <strain evidence="2 3">DSM 29388</strain>
    </source>
</reference>
<feature type="chain" id="PRO_5045493290" description="DUF4412 domain-containing protein" evidence="1">
    <location>
        <begin position="19"/>
        <end position="226"/>
    </location>
</feature>
<proteinExistence type="predicted"/>
<organism evidence="2 3">
    <name type="scientific">Moheibacter stercoris</name>
    <dbReference type="NCBI Taxonomy" id="1628251"/>
    <lineage>
        <taxon>Bacteria</taxon>
        <taxon>Pseudomonadati</taxon>
        <taxon>Bacteroidota</taxon>
        <taxon>Flavobacteriia</taxon>
        <taxon>Flavobacteriales</taxon>
        <taxon>Weeksellaceae</taxon>
        <taxon>Moheibacter</taxon>
    </lineage>
</organism>
<evidence type="ECO:0000313" key="2">
    <source>
        <dbReference type="EMBL" id="MET3732099.1"/>
    </source>
</evidence>
<keyword evidence="1" id="KW-0732">Signal</keyword>
<dbReference type="RefSeq" id="WP_354508984.1">
    <property type="nucleotide sequence ID" value="NZ_JBEPMO010000008.1"/>
</dbReference>
<dbReference type="Proteomes" id="UP001549146">
    <property type="component" value="Unassembled WGS sequence"/>
</dbReference>